<name>A0A6N8FB65_9GAMM</name>
<gene>
    <name evidence="1" type="ORF">GNP35_07885</name>
</gene>
<keyword evidence="2" id="KW-1185">Reference proteome</keyword>
<dbReference type="RefSeq" id="WP_155695589.1">
    <property type="nucleotide sequence ID" value="NZ_WOCD01000003.1"/>
</dbReference>
<dbReference type="Proteomes" id="UP000439994">
    <property type="component" value="Unassembled WGS sequence"/>
</dbReference>
<dbReference type="EMBL" id="WOCD01000003">
    <property type="protein sequence ID" value="MUH72407.1"/>
    <property type="molecule type" value="Genomic_DNA"/>
</dbReference>
<evidence type="ECO:0000313" key="2">
    <source>
        <dbReference type="Proteomes" id="UP000439994"/>
    </source>
</evidence>
<dbReference type="OrthoDB" id="5916942at2"/>
<dbReference type="AlphaFoldDB" id="A0A6N8FB65"/>
<reference evidence="1 2" key="1">
    <citation type="submission" date="2019-11" db="EMBL/GenBank/DDBJ databases">
        <title>P. haliotis isolates from Z. marina roots.</title>
        <authorList>
            <person name="Cohen M."/>
            <person name="Jospin G."/>
            <person name="Eisen J.A."/>
            <person name="Coil D.A."/>
        </authorList>
    </citation>
    <scope>NUCLEOTIDE SEQUENCE [LARGE SCALE GENOMIC DNA]</scope>
    <source>
        <strain evidence="1 2">UCD-MCMsp1aY</strain>
    </source>
</reference>
<accession>A0A6N8FB65</accession>
<organism evidence="1 2">
    <name type="scientific">Psychrosphaera haliotis</name>
    <dbReference type="NCBI Taxonomy" id="555083"/>
    <lineage>
        <taxon>Bacteria</taxon>
        <taxon>Pseudomonadati</taxon>
        <taxon>Pseudomonadota</taxon>
        <taxon>Gammaproteobacteria</taxon>
        <taxon>Alteromonadales</taxon>
        <taxon>Pseudoalteromonadaceae</taxon>
        <taxon>Psychrosphaera</taxon>
    </lineage>
</organism>
<sequence>MNNDSNSISEFFDEVKATQMIWALHDKESDGWVIVDSVQFEDTDVMLLWSRESIAQKNCTDEWATYVPTQISVAEWLEFWVEDLSQDNIIIGLDWQDNDDCAEMDLAEFSQKVADLEIL</sequence>
<dbReference type="Pfam" id="PF11042">
    <property type="entry name" value="DUF2750"/>
    <property type="match status" value="1"/>
</dbReference>
<evidence type="ECO:0000313" key="1">
    <source>
        <dbReference type="EMBL" id="MUH72407.1"/>
    </source>
</evidence>
<dbReference type="InterPro" id="IPR021284">
    <property type="entry name" value="DUF2750"/>
</dbReference>
<protein>
    <submittedName>
        <fullName evidence="1">DUF2750 domain-containing protein</fullName>
    </submittedName>
</protein>
<proteinExistence type="predicted"/>
<comment type="caution">
    <text evidence="1">The sequence shown here is derived from an EMBL/GenBank/DDBJ whole genome shotgun (WGS) entry which is preliminary data.</text>
</comment>